<dbReference type="InterPro" id="IPR050148">
    <property type="entry name" value="Terpene_synthase-like"/>
</dbReference>
<feature type="domain" description="Terpene synthase metal-binding" evidence="5">
    <location>
        <begin position="75"/>
        <end position="268"/>
    </location>
</feature>
<evidence type="ECO:0000313" key="7">
    <source>
        <dbReference type="Proteomes" id="UP000824469"/>
    </source>
</evidence>
<keyword evidence="7" id="KW-1185">Reference proteome</keyword>
<dbReference type="GO" id="GO:0000287">
    <property type="term" value="F:magnesium ion binding"/>
    <property type="evidence" value="ECO:0007669"/>
    <property type="project" value="InterPro"/>
</dbReference>
<evidence type="ECO:0000256" key="2">
    <source>
        <dbReference type="ARBA" id="ARBA00022723"/>
    </source>
</evidence>
<feature type="non-terminal residue" evidence="6">
    <location>
        <position position="1"/>
    </location>
</feature>
<dbReference type="PANTHER" id="PTHR31225">
    <property type="entry name" value="OS04G0344100 PROTEIN-RELATED"/>
    <property type="match status" value="1"/>
</dbReference>
<gene>
    <name evidence="6" type="ORF">KI387_002611</name>
</gene>
<dbReference type="GO" id="GO:0016114">
    <property type="term" value="P:terpenoid biosynthetic process"/>
    <property type="evidence" value="ECO:0007669"/>
    <property type="project" value="InterPro"/>
</dbReference>
<evidence type="ECO:0000256" key="4">
    <source>
        <dbReference type="ARBA" id="ARBA00023239"/>
    </source>
</evidence>
<dbReference type="Gene3D" id="1.10.600.10">
    <property type="entry name" value="Farnesyl Diphosphate Synthase"/>
    <property type="match status" value="1"/>
</dbReference>
<evidence type="ECO:0000256" key="1">
    <source>
        <dbReference type="ARBA" id="ARBA00001936"/>
    </source>
</evidence>
<protein>
    <recommendedName>
        <fullName evidence="5">Terpene synthase metal-binding domain-containing protein</fullName>
    </recommendedName>
</protein>
<dbReference type="OMA" id="HQNEMKA"/>
<comment type="cofactor">
    <cofactor evidence="1">
        <name>Mn(2+)</name>
        <dbReference type="ChEBI" id="CHEBI:29035"/>
    </cofactor>
</comment>
<dbReference type="InterPro" id="IPR036965">
    <property type="entry name" value="Terpene_synth_N_sf"/>
</dbReference>
<comment type="caution">
    <text evidence="6">The sequence shown here is derived from an EMBL/GenBank/DDBJ whole genome shotgun (WGS) entry which is preliminary data.</text>
</comment>
<reference evidence="6 7" key="1">
    <citation type="journal article" date="2021" name="Nat. Plants">
        <title>The Taxus genome provides insights into paclitaxel biosynthesis.</title>
        <authorList>
            <person name="Xiong X."/>
            <person name="Gou J."/>
            <person name="Liao Q."/>
            <person name="Li Y."/>
            <person name="Zhou Q."/>
            <person name="Bi G."/>
            <person name="Li C."/>
            <person name="Du R."/>
            <person name="Wang X."/>
            <person name="Sun T."/>
            <person name="Guo L."/>
            <person name="Liang H."/>
            <person name="Lu P."/>
            <person name="Wu Y."/>
            <person name="Zhang Z."/>
            <person name="Ro D.K."/>
            <person name="Shang Y."/>
            <person name="Huang S."/>
            <person name="Yan J."/>
        </authorList>
    </citation>
    <scope>NUCLEOTIDE SEQUENCE [LARGE SCALE GENOMIC DNA]</scope>
    <source>
        <strain evidence="6">Ta-2019</strain>
    </source>
</reference>
<evidence type="ECO:0000313" key="6">
    <source>
        <dbReference type="EMBL" id="KAH9330503.1"/>
    </source>
</evidence>
<keyword evidence="3" id="KW-0460">Magnesium</keyword>
<dbReference type="EMBL" id="JAHRHJ020000001">
    <property type="protein sequence ID" value="KAH9330503.1"/>
    <property type="molecule type" value="Genomic_DNA"/>
</dbReference>
<evidence type="ECO:0000259" key="5">
    <source>
        <dbReference type="Pfam" id="PF03936"/>
    </source>
</evidence>
<name>A0AA38GWG6_TAXCH</name>
<dbReference type="AlphaFoldDB" id="A0AA38GWG6"/>
<keyword evidence="4" id="KW-0456">Lyase</keyword>
<proteinExistence type="predicted"/>
<dbReference type="PANTHER" id="PTHR31225:SF98">
    <property type="entry name" value="TERPENE SYNTHASE 9-RELATED"/>
    <property type="match status" value="1"/>
</dbReference>
<organism evidence="6 7">
    <name type="scientific">Taxus chinensis</name>
    <name type="common">Chinese yew</name>
    <name type="synonym">Taxus wallichiana var. chinensis</name>
    <dbReference type="NCBI Taxonomy" id="29808"/>
    <lineage>
        <taxon>Eukaryota</taxon>
        <taxon>Viridiplantae</taxon>
        <taxon>Streptophyta</taxon>
        <taxon>Embryophyta</taxon>
        <taxon>Tracheophyta</taxon>
        <taxon>Spermatophyta</taxon>
        <taxon>Pinopsida</taxon>
        <taxon>Pinidae</taxon>
        <taxon>Conifers II</taxon>
        <taxon>Cupressales</taxon>
        <taxon>Taxaceae</taxon>
        <taxon>Taxus</taxon>
    </lineage>
</organism>
<dbReference type="InterPro" id="IPR008949">
    <property type="entry name" value="Isoprenoid_synthase_dom_sf"/>
</dbReference>
<dbReference type="SUPFAM" id="SSF48576">
    <property type="entry name" value="Terpenoid synthases"/>
    <property type="match status" value="1"/>
</dbReference>
<feature type="non-terminal residue" evidence="6">
    <location>
        <position position="268"/>
    </location>
</feature>
<dbReference type="GO" id="GO:0010333">
    <property type="term" value="F:terpene synthase activity"/>
    <property type="evidence" value="ECO:0007669"/>
    <property type="project" value="InterPro"/>
</dbReference>
<accession>A0AA38GWG6</accession>
<evidence type="ECO:0000256" key="3">
    <source>
        <dbReference type="ARBA" id="ARBA00022842"/>
    </source>
</evidence>
<sequence length="268" mass="31312">VEYVLVYDWPRTFSRWEARNYIEIYGQDTISFLPWLNGERILELGKLEFNILQSVHQNEMKALSRWWIDSGIPKLIKLRERSIEYFLWGISGADELEYFNSRITVAKLSNVITILDDLFDDYATIDQLELITDAILQDWNVSLIENIPHNFKEIVLFLFKTVHELANAAAKRQGRDMMSHITKAWADYITTNLQQAQWRVNRVVPNFKDYIKNASISAAMGPILLHSVLLEAPVLTDDIIEKIYLNKSRFYELISLCIRLTDDAGDYE</sequence>
<dbReference type="Gene3D" id="1.50.10.130">
    <property type="entry name" value="Terpene synthase, N-terminal domain"/>
    <property type="match status" value="1"/>
</dbReference>
<dbReference type="Proteomes" id="UP000824469">
    <property type="component" value="Unassembled WGS sequence"/>
</dbReference>
<dbReference type="InterPro" id="IPR005630">
    <property type="entry name" value="Terpene_synthase_metal-bd"/>
</dbReference>
<dbReference type="Pfam" id="PF03936">
    <property type="entry name" value="Terpene_synth_C"/>
    <property type="match status" value="1"/>
</dbReference>
<keyword evidence="2" id="KW-0479">Metal-binding</keyword>